<dbReference type="EMBL" id="LN714484">
    <property type="protein sequence ID" value="CEL68333.1"/>
    <property type="molecule type" value="Genomic_DNA"/>
</dbReference>
<name>A0A0F7UEJ4_NEOCL</name>
<proteinExistence type="predicted"/>
<dbReference type="AlphaFoldDB" id="A0A0F7UEJ4"/>
<evidence type="ECO:0000256" key="1">
    <source>
        <dbReference type="SAM" id="MobiDB-lite"/>
    </source>
</evidence>
<feature type="region of interest" description="Disordered" evidence="1">
    <location>
        <begin position="175"/>
        <end position="198"/>
    </location>
</feature>
<gene>
    <name evidence="2" type="ORF">BN1204_041030</name>
</gene>
<reference evidence="2" key="1">
    <citation type="journal article" date="2015" name="PLoS ONE">
        <title>Comprehensive Evaluation of Toxoplasma gondii VEG and Neospora caninum LIV Genomes with Tachyzoite Stage Transcriptome and Proteome Defines Novel Transcript Features.</title>
        <authorList>
            <person name="Ramaprasad A."/>
            <person name="Mourier T."/>
            <person name="Naeem R."/>
            <person name="Malas T.B."/>
            <person name="Moussa E."/>
            <person name="Panigrahi A."/>
            <person name="Vermont S.J."/>
            <person name="Otto T.D."/>
            <person name="Wastling J."/>
            <person name="Pain A."/>
        </authorList>
    </citation>
    <scope>NUCLEOTIDE SEQUENCE</scope>
    <source>
        <strain evidence="2">Liverpool</strain>
    </source>
</reference>
<accession>A0A0F7UEJ4</accession>
<feature type="compositionally biased region" description="Basic and acidic residues" evidence="1">
    <location>
        <begin position="180"/>
        <end position="195"/>
    </location>
</feature>
<sequence>MWNCASAHIWKRELLPPLDPLTWQRRSFDGSCILRLACKYFYSDATSRLPQVGASNTVNCHRQTPRPFCTTLASSLVSPRGTGNSRDGVQRWSLKNALKHARSFAASEETATTDITRQESKTALEALLRYCRKTGEPPSSLLFLWRSTVYPRLIRGYVTDAETLEILRTYVTGLNSPSNAERKQNDNEAEKRLSEATEGFPTEEAVLGAVGDGLVRRYRRVSPELFPPAWMTCQSKPGKKGGVWSCTLPQCGHGDATIPPKVASSGLTKLAFVCNIFAHRMPKHRTFFEATARRLASLDGELKALPVQSLVVFAHGFSRMEGSKADVMRQLGDAILRHVHELQPRDMSVTWNAFRRDVMHERLFQGLLKRLPAIAERFSAVQIGMTLNALGHFRIRHEQSISSLISRAKLLLGTGSPVDHVSALGEGVPKGRSSIGDTSRFGVHNLAMLLNSAARLDSVDSLLASDDGLSILVLQAVKRTVTQIFVSRGDCHEVQNLFFRDKLLPAANSRFRCCTAVLHRSGEPQPVRQEEGGTSMRGGGPYLHSKIHFKECPQDLTPQALGNIALGLGFVLANLCSFPLHGSGFHEGVRSDLQQYISLCNRCIVVLSTLSVRIFPVNPRPPPAVVTEVSSGFASLSRDAVEEGSATQVLEPAHRFQFLQALLCMWHFRGGLAPEEHGIKGLATLVDVVGELTGKEVNVGAANRQVTTSKEQGEVERALRSVLIESQVAGASPVVSAIIGREQCCSVYSIDITCTLEAGISDMMWRNRPAGTSPETESV</sequence>
<organism evidence="2">
    <name type="scientific">Neospora caninum (strain Liverpool)</name>
    <dbReference type="NCBI Taxonomy" id="572307"/>
    <lineage>
        <taxon>Eukaryota</taxon>
        <taxon>Sar</taxon>
        <taxon>Alveolata</taxon>
        <taxon>Apicomplexa</taxon>
        <taxon>Conoidasida</taxon>
        <taxon>Coccidia</taxon>
        <taxon>Eucoccidiorida</taxon>
        <taxon>Eimeriorina</taxon>
        <taxon>Sarcocystidae</taxon>
        <taxon>Neospora</taxon>
    </lineage>
</organism>
<protein>
    <submittedName>
        <fullName evidence="2">Uncharacterized protein</fullName>
    </submittedName>
</protein>
<evidence type="ECO:0000313" key="2">
    <source>
        <dbReference type="EMBL" id="CEL68333.1"/>
    </source>
</evidence>